<keyword evidence="1" id="KW-0812">Transmembrane</keyword>
<dbReference type="EMBL" id="CP070619">
    <property type="protein sequence ID" value="QSE92716.1"/>
    <property type="molecule type" value="Genomic_DNA"/>
</dbReference>
<protein>
    <submittedName>
        <fullName evidence="3">AMP-binding protein</fullName>
    </submittedName>
</protein>
<dbReference type="PANTHER" id="PTHR43767">
    <property type="entry name" value="LONG-CHAIN-FATTY-ACID--COA LIGASE"/>
    <property type="match status" value="1"/>
</dbReference>
<evidence type="ECO:0000256" key="1">
    <source>
        <dbReference type="SAM" id="Phobius"/>
    </source>
</evidence>
<evidence type="ECO:0000313" key="4">
    <source>
        <dbReference type="Proteomes" id="UP000662986"/>
    </source>
</evidence>
<dbReference type="InterPro" id="IPR000873">
    <property type="entry name" value="AMP-dep_synth/lig_dom"/>
</dbReference>
<dbReference type="InterPro" id="IPR042099">
    <property type="entry name" value="ANL_N_sf"/>
</dbReference>
<reference evidence="3 4" key="2">
    <citation type="journal article" date="2022" name="Arch. Microbiol.">
        <title>Rhodococcus pseudokoreensis sp. nov. isolated from the rhizosphere of young M26 apple rootstocks.</title>
        <authorList>
            <person name="Kampfer P."/>
            <person name="Glaeser S.P."/>
            <person name="Blom J."/>
            <person name="Wolf J."/>
            <person name="Benning S."/>
            <person name="Schloter M."/>
            <person name="Neumann-Schaal M."/>
        </authorList>
    </citation>
    <scope>NUCLEOTIDE SEQUENCE [LARGE SCALE GENOMIC DNA]</scope>
    <source>
        <strain evidence="3 4">R79</strain>
    </source>
</reference>
<proteinExistence type="predicted"/>
<dbReference type="Proteomes" id="UP000662986">
    <property type="component" value="Chromosome"/>
</dbReference>
<feature type="transmembrane region" description="Helical" evidence="1">
    <location>
        <begin position="20"/>
        <end position="39"/>
    </location>
</feature>
<sequence>MVAQSITPGDRVGVYMNNCVQYIVLALGIWKAGAVLVPFKIAIPRAPLRHAVEDSGVRIVFTDTAGIGRFSGDCDGLDVARRVVHLPRTEVPSAGERPAARWS</sequence>
<accession>A0A974W7T1</accession>
<dbReference type="PANTHER" id="PTHR43767:SF1">
    <property type="entry name" value="NONRIBOSOMAL PEPTIDE SYNTHASE PES1 (EUROFUNG)-RELATED"/>
    <property type="match status" value="1"/>
</dbReference>
<dbReference type="InterPro" id="IPR050237">
    <property type="entry name" value="ATP-dep_AMP-bd_enzyme"/>
</dbReference>
<reference evidence="3 4" key="1">
    <citation type="journal article" date="2021" name="Microbiol. Resour. Announc.">
        <title>Complete Genome Sequences of Two Rhodococcus sp. Strains with Large and Linear Chromosomes, Isolated from Apple Rhizosphere.</title>
        <authorList>
            <person name="Benning S."/>
            <person name="Brugnone N."/>
            <person name="Siani R."/>
            <person name="Kublik S."/>
            <person name="Schloter M."/>
            <person name="Rad V."/>
        </authorList>
    </citation>
    <scope>NUCLEOTIDE SEQUENCE [LARGE SCALE GENOMIC DNA]</scope>
    <source>
        <strain evidence="3 4">R79</strain>
    </source>
</reference>
<evidence type="ECO:0000313" key="3">
    <source>
        <dbReference type="EMBL" id="QSE92716.1"/>
    </source>
</evidence>
<dbReference type="SUPFAM" id="SSF56801">
    <property type="entry name" value="Acetyl-CoA synthetase-like"/>
    <property type="match status" value="1"/>
</dbReference>
<keyword evidence="1" id="KW-0472">Membrane</keyword>
<name>A0A974W7T1_9NOCA</name>
<feature type="domain" description="AMP-dependent synthetase/ligase" evidence="2">
    <location>
        <begin position="5"/>
        <end position="70"/>
    </location>
</feature>
<keyword evidence="4" id="KW-1185">Reference proteome</keyword>
<keyword evidence="1" id="KW-1133">Transmembrane helix</keyword>
<dbReference type="Pfam" id="PF00501">
    <property type="entry name" value="AMP-binding"/>
    <property type="match status" value="1"/>
</dbReference>
<organism evidence="3 4">
    <name type="scientific">Rhodococcus pseudokoreensis</name>
    <dbReference type="NCBI Taxonomy" id="2811421"/>
    <lineage>
        <taxon>Bacteria</taxon>
        <taxon>Bacillati</taxon>
        <taxon>Actinomycetota</taxon>
        <taxon>Actinomycetes</taxon>
        <taxon>Mycobacteriales</taxon>
        <taxon>Nocardiaceae</taxon>
        <taxon>Rhodococcus</taxon>
    </lineage>
</organism>
<gene>
    <name evidence="3" type="ORF">JWS13_30970</name>
</gene>
<dbReference type="Gene3D" id="3.40.50.12780">
    <property type="entry name" value="N-terminal domain of ligase-like"/>
    <property type="match status" value="1"/>
</dbReference>
<evidence type="ECO:0000259" key="2">
    <source>
        <dbReference type="Pfam" id="PF00501"/>
    </source>
</evidence>